<gene>
    <name evidence="2" type="ORF">PGTUg99_004204</name>
</gene>
<evidence type="ECO:0000313" key="2">
    <source>
        <dbReference type="EMBL" id="KAA1124990.1"/>
    </source>
</evidence>
<dbReference type="AlphaFoldDB" id="A0A5B0RGW7"/>
<feature type="region of interest" description="Disordered" evidence="1">
    <location>
        <begin position="1"/>
        <end position="46"/>
    </location>
</feature>
<feature type="compositionally biased region" description="Low complexity" evidence="1">
    <location>
        <begin position="19"/>
        <end position="38"/>
    </location>
</feature>
<protein>
    <submittedName>
        <fullName evidence="2">Uncharacterized protein</fullName>
    </submittedName>
</protein>
<feature type="compositionally biased region" description="Basic and acidic residues" evidence="1">
    <location>
        <begin position="1"/>
        <end position="13"/>
    </location>
</feature>
<accession>A0A5B0RGW7</accession>
<evidence type="ECO:0000313" key="3">
    <source>
        <dbReference type="Proteomes" id="UP000325313"/>
    </source>
</evidence>
<proteinExistence type="predicted"/>
<organism evidence="2 3">
    <name type="scientific">Puccinia graminis f. sp. tritici</name>
    <dbReference type="NCBI Taxonomy" id="56615"/>
    <lineage>
        <taxon>Eukaryota</taxon>
        <taxon>Fungi</taxon>
        <taxon>Dikarya</taxon>
        <taxon>Basidiomycota</taxon>
        <taxon>Pucciniomycotina</taxon>
        <taxon>Pucciniomycetes</taxon>
        <taxon>Pucciniales</taxon>
        <taxon>Pucciniaceae</taxon>
        <taxon>Puccinia</taxon>
    </lineage>
</organism>
<name>A0A5B0RGW7_PUCGR</name>
<dbReference type="EMBL" id="VDEP01000192">
    <property type="protein sequence ID" value="KAA1124990.1"/>
    <property type="molecule type" value="Genomic_DNA"/>
</dbReference>
<comment type="caution">
    <text evidence="2">The sequence shown here is derived from an EMBL/GenBank/DDBJ whole genome shotgun (WGS) entry which is preliminary data.</text>
</comment>
<dbReference type="Proteomes" id="UP000325313">
    <property type="component" value="Unassembled WGS sequence"/>
</dbReference>
<sequence>MLCPEKRFLKKDQQPPPTTTTSPSTTSPSTTSPSTSQSTKRKAIIGNRSGLRASDYFILIEHVRRSISLTTGVPTPTYSLVKRILTVTNPNPQPIAFKVKDYRP</sequence>
<evidence type="ECO:0000256" key="1">
    <source>
        <dbReference type="SAM" id="MobiDB-lite"/>
    </source>
</evidence>
<reference evidence="2 3" key="1">
    <citation type="submission" date="2019-05" db="EMBL/GenBank/DDBJ databases">
        <title>Emergence of the Ug99 lineage of the wheat stem rust pathogen through somatic hybridization.</title>
        <authorList>
            <person name="Li F."/>
            <person name="Upadhyaya N.M."/>
            <person name="Sperschneider J."/>
            <person name="Matny O."/>
            <person name="Nguyen-Phuc H."/>
            <person name="Mago R."/>
            <person name="Raley C."/>
            <person name="Miller M.E."/>
            <person name="Silverstein K.A.T."/>
            <person name="Henningsen E."/>
            <person name="Hirsch C.D."/>
            <person name="Visser B."/>
            <person name="Pretorius Z.A."/>
            <person name="Steffenson B.J."/>
            <person name="Schwessinger B."/>
            <person name="Dodds P.N."/>
            <person name="Figueroa M."/>
        </authorList>
    </citation>
    <scope>NUCLEOTIDE SEQUENCE [LARGE SCALE GENOMIC DNA]</scope>
    <source>
        <strain evidence="2 3">Ug99</strain>
    </source>
</reference>